<sequence length="448" mass="47091">MTSSPPPSSPTPALLRAVAVGVLTAVLAVMAGRPELLVLGLPLLAWAVLAVVRRLARGGADGTDLASVRVRSTERSIAEGGTVRIVVDTPDASQASTSGSSGSLLGVTVPLPAHAALTPPRGSRADAGSVPLTVTARRWGRYEIGPIHVALSDPLGAYRTQTRLDPVMLRVTPDSSLLEAPPNLPAPIGVAGVHLSARRGQGTALADVRPFQRGDRLHRINWRVTSRTGTLHTNATFAERDTDVLVVADTLQDVVAPGLEATAETSLDLTVRAIAAVSRHYLGIGDRVGLYDLGSRIGTLRAGTGPRQLRIIVDTLARAHRTSGPVTRVQKVGALRGSTLVVVCSPLLDDRVVAQIGELRARGADVIVVDTLPPSVGDLFSPPGAGAGRDPQRFWSEAWALRRLLRESTVRALREQGVPVTLWEGPGSLAPVLLSLSRAASAPRMRRA</sequence>
<keyword evidence="1" id="KW-0472">Membrane</keyword>
<keyword evidence="4" id="KW-1185">Reference proteome</keyword>
<organism evidence="3 4">
    <name type="scientific">Brachybacterium halotolerans</name>
    <dbReference type="NCBI Taxonomy" id="2795215"/>
    <lineage>
        <taxon>Bacteria</taxon>
        <taxon>Bacillati</taxon>
        <taxon>Actinomycetota</taxon>
        <taxon>Actinomycetes</taxon>
        <taxon>Micrococcales</taxon>
        <taxon>Dermabacteraceae</taxon>
        <taxon>Brachybacterium</taxon>
    </lineage>
</organism>
<dbReference type="PANTHER" id="PTHR33608">
    <property type="entry name" value="BLL2464 PROTEIN"/>
    <property type="match status" value="1"/>
</dbReference>
<protein>
    <submittedName>
        <fullName evidence="3">DUF58 domain-containing protein</fullName>
    </submittedName>
</protein>
<proteinExistence type="predicted"/>
<dbReference type="EMBL" id="JAEDAJ010000013">
    <property type="protein sequence ID" value="MBK0332799.1"/>
    <property type="molecule type" value="Genomic_DNA"/>
</dbReference>
<dbReference type="Pfam" id="PF01882">
    <property type="entry name" value="DUF58"/>
    <property type="match status" value="1"/>
</dbReference>
<keyword evidence="1" id="KW-0812">Transmembrane</keyword>
<evidence type="ECO:0000313" key="3">
    <source>
        <dbReference type="EMBL" id="MBK0332799.1"/>
    </source>
</evidence>
<dbReference type="PANTHER" id="PTHR33608:SF14">
    <property type="entry name" value="POSSIBLE CONSERVED SECRETED PROTEIN"/>
    <property type="match status" value="1"/>
</dbReference>
<keyword evidence="1" id="KW-1133">Transmembrane helix</keyword>
<evidence type="ECO:0000259" key="2">
    <source>
        <dbReference type="Pfam" id="PF01882"/>
    </source>
</evidence>
<feature type="domain" description="DUF58" evidence="2">
    <location>
        <begin position="207"/>
        <end position="369"/>
    </location>
</feature>
<evidence type="ECO:0000313" key="4">
    <source>
        <dbReference type="Proteomes" id="UP000612352"/>
    </source>
</evidence>
<accession>A0ABS1BDT1</accession>
<evidence type="ECO:0000256" key="1">
    <source>
        <dbReference type="SAM" id="Phobius"/>
    </source>
</evidence>
<dbReference type="InterPro" id="IPR002881">
    <property type="entry name" value="DUF58"/>
</dbReference>
<dbReference type="RefSeq" id="WP_200503687.1">
    <property type="nucleotide sequence ID" value="NZ_JAEDAJ010000013.1"/>
</dbReference>
<dbReference type="Proteomes" id="UP000612352">
    <property type="component" value="Unassembled WGS sequence"/>
</dbReference>
<name>A0ABS1BDT1_9MICO</name>
<feature type="transmembrane region" description="Helical" evidence="1">
    <location>
        <begin position="13"/>
        <end position="31"/>
    </location>
</feature>
<reference evidence="3 4" key="1">
    <citation type="submission" date="2020-12" db="EMBL/GenBank/DDBJ databases">
        <title>Brachybacterium sp. MASK1Z-5, whole genome shotgun sequence.</title>
        <authorList>
            <person name="Tuo L."/>
        </authorList>
    </citation>
    <scope>NUCLEOTIDE SEQUENCE [LARGE SCALE GENOMIC DNA]</scope>
    <source>
        <strain evidence="3 4">MASK1Z-5</strain>
    </source>
</reference>
<comment type="caution">
    <text evidence="3">The sequence shown here is derived from an EMBL/GenBank/DDBJ whole genome shotgun (WGS) entry which is preliminary data.</text>
</comment>
<gene>
    <name evidence="3" type="ORF">I8D64_15460</name>
</gene>